<dbReference type="SMART" id="SM00470">
    <property type="entry name" value="ParB"/>
    <property type="match status" value="1"/>
</dbReference>
<dbReference type="InterPro" id="IPR003115">
    <property type="entry name" value="ParB_N"/>
</dbReference>
<dbReference type="AlphaFoldDB" id="A0A2T5IG36"/>
<dbReference type="GO" id="GO:0005694">
    <property type="term" value="C:chromosome"/>
    <property type="evidence" value="ECO:0007669"/>
    <property type="project" value="TreeGrafter"/>
</dbReference>
<reference evidence="3 4" key="1">
    <citation type="submission" date="2018-04" db="EMBL/GenBank/DDBJ databases">
        <title>Active sludge and wastewater microbial communities from Klosterneuburg, Austria.</title>
        <authorList>
            <person name="Wagner M."/>
        </authorList>
    </citation>
    <scope>NUCLEOTIDE SEQUENCE [LARGE SCALE GENOMIC DNA]</scope>
    <source>
        <strain evidence="3 4">Nl12</strain>
    </source>
</reference>
<dbReference type="Gene3D" id="1.10.10.2830">
    <property type="match status" value="1"/>
</dbReference>
<protein>
    <submittedName>
        <fullName evidence="3">ParB family chromosome partitioning protein</fullName>
    </submittedName>
</protein>
<dbReference type="InterPro" id="IPR050336">
    <property type="entry name" value="Chromosome_partition/occlusion"/>
</dbReference>
<name>A0A2T5IG36_9PROT</name>
<evidence type="ECO:0000313" key="3">
    <source>
        <dbReference type="EMBL" id="PTQ82749.1"/>
    </source>
</evidence>
<evidence type="ECO:0000259" key="2">
    <source>
        <dbReference type="SMART" id="SM00470"/>
    </source>
</evidence>
<dbReference type="EMBL" id="QAOK01000003">
    <property type="protein sequence ID" value="PTQ82749.1"/>
    <property type="molecule type" value="Genomic_DNA"/>
</dbReference>
<feature type="domain" description="ParB-like N-terminal" evidence="2">
    <location>
        <begin position="9"/>
        <end position="108"/>
    </location>
</feature>
<dbReference type="Proteomes" id="UP000244152">
    <property type="component" value="Unassembled WGS sequence"/>
</dbReference>
<dbReference type="InterPro" id="IPR036086">
    <property type="entry name" value="ParB/Sulfiredoxin_sf"/>
</dbReference>
<proteinExistence type="predicted"/>
<accession>A0A2T5IG36</accession>
<evidence type="ECO:0000256" key="1">
    <source>
        <dbReference type="SAM" id="MobiDB-lite"/>
    </source>
</evidence>
<comment type="caution">
    <text evidence="3">The sequence shown here is derived from an EMBL/GenBank/DDBJ whole genome shotgun (WGS) entry which is preliminary data.</text>
</comment>
<sequence>METIETTLIRIPIKKLVISPLNVRKKQGTGIEELAALIASQGLIHNLVVTVQQKKGRKSGKYEVIAGGRRLTALNLLVADGRLSKDHEVDCRVVEHKEALEISLSENSGREHMHPADLVMAYRALIDAGFALDEIAPRFGVSPLTVRRYLKLTKVSPRIFALYAEDKMSFEQITALALTDDHELQERLWHNTPEYQRNGATFRRLITETEINIRTNPLARFVGVEEYEAAGGVIRRDLFGEEDDGYMQDAELLESLALEKLNQVVEPLKEKGYAWVQVRTTFDYSDRAEFSQMRIVRREPTAEEQARMDALAAELEAIEAGYDASDEERGRTGELYEATEKKKKAECIRDELTKLTESLEEIYPDDLAIAGAIATVDHEGKLRIERGLIRKEDMKKQPKESRESKEPRESREPEEPGESGEREAAGIEGAGGEKPVHSEKLTRMLTVHRTAAVQAAMTDRPEVALAALVHWMAVQIFPNGSASNPILQISIEETRLKPDVESIEQSKAATALAKKRRQWQKRIDAAGRSGKTLFGWLLEQSQQDLLDLLAFCTAISVNTVSERESTPPQEVTALMTALNLDMADWWKPTSGNYLSHVSKDRILSVVAEAVSTERANLMRNLRKEQLVRKADEELSDSRWLPENLKAIGR</sequence>
<dbReference type="SUPFAM" id="SSF110849">
    <property type="entry name" value="ParB/Sulfiredoxin"/>
    <property type="match status" value="1"/>
</dbReference>
<dbReference type="SUPFAM" id="SSF109709">
    <property type="entry name" value="KorB DNA-binding domain-like"/>
    <property type="match status" value="1"/>
</dbReference>
<dbReference type="CDD" id="cd16406">
    <property type="entry name" value="ParB_N_like"/>
    <property type="match status" value="1"/>
</dbReference>
<dbReference type="PANTHER" id="PTHR33375:SF7">
    <property type="entry name" value="CHROMOSOME 2-PARTITIONING PROTEIN PARB-RELATED"/>
    <property type="match status" value="1"/>
</dbReference>
<feature type="region of interest" description="Disordered" evidence="1">
    <location>
        <begin position="387"/>
        <end position="438"/>
    </location>
</feature>
<dbReference type="RefSeq" id="WP_258192207.1">
    <property type="nucleotide sequence ID" value="NZ_QAOK01000003.1"/>
</dbReference>
<dbReference type="Pfam" id="PF02195">
    <property type="entry name" value="ParB_N"/>
    <property type="match status" value="1"/>
</dbReference>
<dbReference type="Gene3D" id="3.90.1530.30">
    <property type="match status" value="1"/>
</dbReference>
<gene>
    <name evidence="3" type="ORF">C8R21_10328</name>
</gene>
<dbReference type="GO" id="GO:0007059">
    <property type="term" value="P:chromosome segregation"/>
    <property type="evidence" value="ECO:0007669"/>
    <property type="project" value="TreeGrafter"/>
</dbReference>
<feature type="compositionally biased region" description="Basic and acidic residues" evidence="1">
    <location>
        <begin position="387"/>
        <end position="425"/>
    </location>
</feature>
<evidence type="ECO:0000313" key="4">
    <source>
        <dbReference type="Proteomes" id="UP000244152"/>
    </source>
</evidence>
<dbReference type="PANTHER" id="PTHR33375">
    <property type="entry name" value="CHROMOSOME-PARTITIONING PROTEIN PARB-RELATED"/>
    <property type="match status" value="1"/>
</dbReference>
<organism evidence="3 4">
    <name type="scientific">Nitrosospira multiformis</name>
    <dbReference type="NCBI Taxonomy" id="1231"/>
    <lineage>
        <taxon>Bacteria</taxon>
        <taxon>Pseudomonadati</taxon>
        <taxon>Pseudomonadota</taxon>
        <taxon>Betaproteobacteria</taxon>
        <taxon>Nitrosomonadales</taxon>
        <taxon>Nitrosomonadaceae</taxon>
        <taxon>Nitrosospira</taxon>
    </lineage>
</organism>